<comment type="caution">
    <text evidence="3">The sequence shown here is derived from an EMBL/GenBank/DDBJ whole genome shotgun (WGS) entry which is preliminary data.</text>
</comment>
<reference evidence="3 4" key="2">
    <citation type="submission" date="2020-07" db="EMBL/GenBank/DDBJ databases">
        <title>Genome assembly of wild tea tree DASZ reveals pedigree and selection history of tea varieties.</title>
        <authorList>
            <person name="Zhang W."/>
        </authorList>
    </citation>
    <scope>NUCLEOTIDE SEQUENCE [LARGE SCALE GENOMIC DNA]</scope>
    <source>
        <strain evidence="4">cv. G240</strain>
        <tissue evidence="3">Leaf</tissue>
    </source>
</reference>
<proteinExistence type="predicted"/>
<dbReference type="Pfam" id="PF03107">
    <property type="entry name" value="C1_2"/>
    <property type="match status" value="2"/>
</dbReference>
<name>A0A7J7GJG1_CAMSI</name>
<reference evidence="4" key="1">
    <citation type="journal article" date="2020" name="Nat. Commun.">
        <title>Genome assembly of wild tea tree DASZ reveals pedigree and selection history of tea varieties.</title>
        <authorList>
            <person name="Zhang W."/>
            <person name="Zhang Y."/>
            <person name="Qiu H."/>
            <person name="Guo Y."/>
            <person name="Wan H."/>
            <person name="Zhang X."/>
            <person name="Scossa F."/>
            <person name="Alseekh S."/>
            <person name="Zhang Q."/>
            <person name="Wang P."/>
            <person name="Xu L."/>
            <person name="Schmidt M.H."/>
            <person name="Jia X."/>
            <person name="Li D."/>
            <person name="Zhu A."/>
            <person name="Guo F."/>
            <person name="Chen W."/>
            <person name="Ni D."/>
            <person name="Usadel B."/>
            <person name="Fernie A.R."/>
            <person name="Wen W."/>
        </authorList>
    </citation>
    <scope>NUCLEOTIDE SEQUENCE [LARGE SCALE GENOMIC DNA]</scope>
    <source>
        <strain evidence="4">cv. G240</strain>
    </source>
</reference>
<dbReference type="InterPro" id="IPR046349">
    <property type="entry name" value="C1-like_sf"/>
</dbReference>
<evidence type="ECO:0000313" key="4">
    <source>
        <dbReference type="Proteomes" id="UP000593564"/>
    </source>
</evidence>
<keyword evidence="1" id="KW-0677">Repeat</keyword>
<gene>
    <name evidence="3" type="ORF">HYC85_021967</name>
</gene>
<dbReference type="EMBL" id="JACBKZ010000010">
    <property type="protein sequence ID" value="KAF5940800.1"/>
    <property type="molecule type" value="Genomic_DNA"/>
</dbReference>
<feature type="domain" description="DC1" evidence="2">
    <location>
        <begin position="8"/>
        <end position="53"/>
    </location>
</feature>
<keyword evidence="4" id="KW-1185">Reference proteome</keyword>
<evidence type="ECO:0000259" key="2">
    <source>
        <dbReference type="Pfam" id="PF03107"/>
    </source>
</evidence>
<sequence>METVIQHFSHEHHLELCTAKKEGGVVCEGCRLPILGQSYGCNGCGFYLDISCAELSQDLVHPFHPQHCLKLHAKFPPSDDACCPSCDVCGDRCSPITFCCSECDFVLDVHCASLMLMPTKSINEGEGGHRHQPNTIQHFTHPHPLIVCGFDKKTNFARTCYACDLPFEKDSVVHVCLECGLLLHDSCPDLPQVINHPFHPPHQLTLRSPFDSGPPRRVNLLEPFDFGPFMESCCRVCLKPPTRWKYGCDKCDLTIDSRCALLPYVRDTRIHHHPLVYFTNSTTGPSNFCCHVCFKIQCTPFLRCVEYNCYFEVHISCIPKLPLTLKHKYHRHALTLTNSPIKDHPDEDEDAEFYCDTCEERRALADRSYYCAECHYVAHVGCVMSEFLSLVGVKYNILAGMPEDPSWKHLLFWLKETLIKWSAAEV</sequence>
<feature type="domain" description="DC1" evidence="2">
    <location>
        <begin position="329"/>
        <end position="383"/>
    </location>
</feature>
<dbReference type="InterPro" id="IPR004146">
    <property type="entry name" value="DC1"/>
</dbReference>
<dbReference type="PANTHER" id="PTHR46288">
    <property type="entry name" value="PHORBOL-ESTER/DAG-TYPE DOMAIN-CONTAINING PROTEIN"/>
    <property type="match status" value="1"/>
</dbReference>
<dbReference type="SUPFAM" id="SSF57889">
    <property type="entry name" value="Cysteine-rich domain"/>
    <property type="match status" value="3"/>
</dbReference>
<evidence type="ECO:0000313" key="3">
    <source>
        <dbReference type="EMBL" id="KAF5940800.1"/>
    </source>
</evidence>
<dbReference type="PANTHER" id="PTHR46288:SF27">
    <property type="entry name" value="CYSTEINE_HISTIDINE-RICH C1 DOMAIN FAMILY PROTEIN"/>
    <property type="match status" value="1"/>
</dbReference>
<dbReference type="AlphaFoldDB" id="A0A7J7GJG1"/>
<accession>A0A7J7GJG1</accession>
<protein>
    <recommendedName>
        <fullName evidence="2">DC1 domain-containing protein</fullName>
    </recommendedName>
</protein>
<organism evidence="3 4">
    <name type="scientific">Camellia sinensis</name>
    <name type="common">Tea plant</name>
    <name type="synonym">Thea sinensis</name>
    <dbReference type="NCBI Taxonomy" id="4442"/>
    <lineage>
        <taxon>Eukaryota</taxon>
        <taxon>Viridiplantae</taxon>
        <taxon>Streptophyta</taxon>
        <taxon>Embryophyta</taxon>
        <taxon>Tracheophyta</taxon>
        <taxon>Spermatophyta</taxon>
        <taxon>Magnoliopsida</taxon>
        <taxon>eudicotyledons</taxon>
        <taxon>Gunneridae</taxon>
        <taxon>Pentapetalae</taxon>
        <taxon>asterids</taxon>
        <taxon>Ericales</taxon>
        <taxon>Theaceae</taxon>
        <taxon>Camellia</taxon>
    </lineage>
</organism>
<evidence type="ECO:0000256" key="1">
    <source>
        <dbReference type="ARBA" id="ARBA00022737"/>
    </source>
</evidence>
<dbReference type="Proteomes" id="UP000593564">
    <property type="component" value="Unassembled WGS sequence"/>
</dbReference>